<comment type="subcellular location">
    <subcellularLocation>
        <location evidence="1 14">Endoplasmic reticulum membrane</location>
        <topology evidence="1 14">Multi-pass membrane protein</topology>
    </subcellularLocation>
</comment>
<evidence type="ECO:0000313" key="15">
    <source>
        <dbReference type="EMBL" id="CAE8732750.1"/>
    </source>
</evidence>
<dbReference type="GO" id="GO:0019432">
    <property type="term" value="P:triglyceride biosynthetic process"/>
    <property type="evidence" value="ECO:0007669"/>
    <property type="project" value="TreeGrafter"/>
</dbReference>
<evidence type="ECO:0000256" key="1">
    <source>
        <dbReference type="ARBA" id="ARBA00004477"/>
    </source>
</evidence>
<keyword evidence="6 14" id="KW-0808">Transferase</keyword>
<organism evidence="15 16">
    <name type="scientific">Polarella glacialis</name>
    <name type="common">Dinoflagellate</name>
    <dbReference type="NCBI Taxonomy" id="89957"/>
    <lineage>
        <taxon>Eukaryota</taxon>
        <taxon>Sar</taxon>
        <taxon>Alveolata</taxon>
        <taxon>Dinophyceae</taxon>
        <taxon>Suessiales</taxon>
        <taxon>Suessiaceae</taxon>
        <taxon>Polarella</taxon>
    </lineage>
</organism>
<comment type="pathway">
    <text evidence="2">Glycerolipid metabolism; triacylglycerol biosynthesis.</text>
</comment>
<dbReference type="GO" id="GO:0006071">
    <property type="term" value="P:glycerol metabolic process"/>
    <property type="evidence" value="ECO:0007669"/>
    <property type="project" value="UniProtKB-KW"/>
</dbReference>
<dbReference type="GO" id="GO:0005789">
    <property type="term" value="C:endoplasmic reticulum membrane"/>
    <property type="evidence" value="ECO:0007669"/>
    <property type="project" value="UniProtKB-SubCell"/>
</dbReference>
<evidence type="ECO:0000256" key="6">
    <source>
        <dbReference type="ARBA" id="ARBA00022679"/>
    </source>
</evidence>
<evidence type="ECO:0000256" key="7">
    <source>
        <dbReference type="ARBA" id="ARBA00022692"/>
    </source>
</evidence>
<keyword evidence="12 14" id="KW-0472">Membrane</keyword>
<keyword evidence="5" id="KW-0444">Lipid biosynthesis</keyword>
<evidence type="ECO:0000256" key="2">
    <source>
        <dbReference type="ARBA" id="ARBA00004771"/>
    </source>
</evidence>
<feature type="transmembrane region" description="Helical" evidence="14">
    <location>
        <begin position="45"/>
        <end position="66"/>
    </location>
</feature>
<evidence type="ECO:0000256" key="10">
    <source>
        <dbReference type="ARBA" id="ARBA00022989"/>
    </source>
</evidence>
<keyword evidence="9 14" id="KW-0256">Endoplasmic reticulum</keyword>
<comment type="caution">
    <text evidence="15">The sequence shown here is derived from an EMBL/GenBank/DDBJ whole genome shotgun (WGS) entry which is preliminary data.</text>
</comment>
<sequence length="398" mass="44105">MGSVKAAGNGVNSVSYSEVSAGPANNNNISQKSLDAAAGRPASSWWLSAALMFFSGLAWVVSIPLLMVALGGSLQPHLGWMCGICTALALFSVLVQVEQWIAACGVFLVSFGSASQALAWQPMLFAGLATWMALLNARQQVCRPSPWLLELQYQKYAGYHMRSELHGALETVREGKSFFACHPHGILSVGWISNVVWGRQFHKSVGRCFYLIDPTLRNKGLLAKLFLDAFEGPHGGLRDTSSETMQSLMQQGESLCMVPGAYQEATRFSYGKERVALLQRMGFVKYCLRHGYRLHPVYTFGEAETYLTLNGFDEFRLWLNSKGIPTVAFWGLPWCPLLPRRDLELLTFVGPPLELPKVAQPSPEQVEEWHGKYVQALQELFDKHKAQAGKPDAVLEIF</sequence>
<keyword evidence="7 14" id="KW-0812">Transmembrane</keyword>
<reference evidence="15" key="1">
    <citation type="submission" date="2021-02" db="EMBL/GenBank/DDBJ databases">
        <authorList>
            <person name="Dougan E. K."/>
            <person name="Rhodes N."/>
            <person name="Thang M."/>
            <person name="Chan C."/>
        </authorList>
    </citation>
    <scope>NUCLEOTIDE SEQUENCE</scope>
</reference>
<protein>
    <recommendedName>
        <fullName evidence="14">Acyltransferase</fullName>
        <ecNumber evidence="14">2.3.1.-</ecNumber>
    </recommendedName>
</protein>
<evidence type="ECO:0000256" key="14">
    <source>
        <dbReference type="RuleBase" id="RU367023"/>
    </source>
</evidence>
<name>A0A813LLH9_POLGL</name>
<evidence type="ECO:0000256" key="8">
    <source>
        <dbReference type="ARBA" id="ARBA00022798"/>
    </source>
</evidence>
<dbReference type="PANTHER" id="PTHR12317:SF0">
    <property type="entry name" value="ACYLTRANSFERASE"/>
    <property type="match status" value="1"/>
</dbReference>
<evidence type="ECO:0000256" key="3">
    <source>
        <dbReference type="ARBA" id="ARBA00005189"/>
    </source>
</evidence>
<dbReference type="AlphaFoldDB" id="A0A813LLH9"/>
<evidence type="ECO:0000256" key="11">
    <source>
        <dbReference type="ARBA" id="ARBA00023098"/>
    </source>
</evidence>
<comment type="pathway">
    <text evidence="3">Lipid metabolism.</text>
</comment>
<dbReference type="GO" id="GO:0004144">
    <property type="term" value="F:diacylglycerol O-acyltransferase activity"/>
    <property type="evidence" value="ECO:0007669"/>
    <property type="project" value="TreeGrafter"/>
</dbReference>
<keyword evidence="13" id="KW-0012">Acyltransferase</keyword>
<dbReference type="PANTHER" id="PTHR12317">
    <property type="entry name" value="DIACYLGLYCEROL O-ACYLTRANSFERASE"/>
    <property type="match status" value="1"/>
</dbReference>
<dbReference type="EC" id="2.3.1.-" evidence="14"/>
<proteinExistence type="inferred from homology"/>
<evidence type="ECO:0000256" key="5">
    <source>
        <dbReference type="ARBA" id="ARBA00022516"/>
    </source>
</evidence>
<comment type="similarity">
    <text evidence="4 14">Belongs to the diacylglycerol acyltransferase family.</text>
</comment>
<keyword evidence="8" id="KW-0319">Glycerol metabolism</keyword>
<evidence type="ECO:0000313" key="16">
    <source>
        <dbReference type="Proteomes" id="UP000626109"/>
    </source>
</evidence>
<dbReference type="Proteomes" id="UP000626109">
    <property type="component" value="Unassembled WGS sequence"/>
</dbReference>
<dbReference type="Pfam" id="PF03982">
    <property type="entry name" value="DAGAT"/>
    <property type="match status" value="1"/>
</dbReference>
<evidence type="ECO:0000256" key="13">
    <source>
        <dbReference type="ARBA" id="ARBA00023315"/>
    </source>
</evidence>
<feature type="transmembrane region" description="Helical" evidence="14">
    <location>
        <begin position="78"/>
        <end position="97"/>
    </location>
</feature>
<evidence type="ECO:0000256" key="4">
    <source>
        <dbReference type="ARBA" id="ARBA00005420"/>
    </source>
</evidence>
<gene>
    <name evidence="15" type="ORF">PGLA2088_LOCUS46537</name>
</gene>
<evidence type="ECO:0000256" key="9">
    <source>
        <dbReference type="ARBA" id="ARBA00022824"/>
    </source>
</evidence>
<keyword evidence="11" id="KW-0443">Lipid metabolism</keyword>
<dbReference type="InterPro" id="IPR007130">
    <property type="entry name" value="DAGAT"/>
</dbReference>
<accession>A0A813LLH9</accession>
<evidence type="ECO:0000256" key="12">
    <source>
        <dbReference type="ARBA" id="ARBA00023136"/>
    </source>
</evidence>
<dbReference type="EMBL" id="CAJNNW010036224">
    <property type="protein sequence ID" value="CAE8732750.1"/>
    <property type="molecule type" value="Genomic_DNA"/>
</dbReference>
<keyword evidence="10 14" id="KW-1133">Transmembrane helix</keyword>